<dbReference type="CDD" id="cd07561">
    <property type="entry name" value="Peptidase_S41_CPP_like"/>
    <property type="match status" value="1"/>
</dbReference>
<dbReference type="InterPro" id="IPR005151">
    <property type="entry name" value="Tail-specific_protease"/>
</dbReference>
<dbReference type="Gene3D" id="3.30.750.170">
    <property type="match status" value="1"/>
</dbReference>
<dbReference type="PANTHER" id="PTHR32060:SF30">
    <property type="entry name" value="CARBOXY-TERMINAL PROCESSING PROTEASE CTPA"/>
    <property type="match status" value="1"/>
</dbReference>
<dbReference type="SUPFAM" id="SSF52096">
    <property type="entry name" value="ClpP/crotonase"/>
    <property type="match status" value="1"/>
</dbReference>
<dbReference type="GO" id="GO:0030288">
    <property type="term" value="C:outer membrane-bounded periplasmic space"/>
    <property type="evidence" value="ECO:0007669"/>
    <property type="project" value="TreeGrafter"/>
</dbReference>
<dbReference type="GO" id="GO:0008236">
    <property type="term" value="F:serine-type peptidase activity"/>
    <property type="evidence" value="ECO:0007669"/>
    <property type="project" value="InterPro"/>
</dbReference>
<dbReference type="OrthoDB" id="7168509at2"/>
<sequence length="493" mass="55424">MQDLKPYFYILVMLFCFTNCAKDEDDFSVTASDINDFVWRGMNRYYLYKDYVPNLYDDRFATNTEYLNYLNNYSSPEDLFNSLLYNTDTEDRFSWITDDYIALEQYFSGETTTNGMEYGLVKLGVADVVFGYVRYVLPGTDAEAKGIKRGDIFNTVNGITLYYNSSSDTNIDLLEADSYTIGLATYNNQGTVTTEDDEVTSTSTEIDLVKSVYTENPIYDQEVFTINGKKIGYLMYNGFTGTDAFDSELNAVFGTFKSEGITNLVLDLRYNPGGSVSTATWLASMITGQFTGEVFVKEQWNSDWQTYFETQSPDDLLNPFVDVMEKVTTSNSVTFSETINHLNLNKVYVITSNNTASASELIINGLEPYIDVVQVGDVTVGKYQASRTVYDSPTFSKTEVNATHTYAMQPLIYKSLNANGKTDYYDGLDPDIYLKEDYGNLGVLGDVNEPLLAAALDDITGIGRRQTSSDVNTLEEISDSKSIHPFSDVMYVD</sequence>
<dbReference type="AlphaFoldDB" id="A0A516GV61"/>
<dbReference type="PANTHER" id="PTHR32060">
    <property type="entry name" value="TAIL-SPECIFIC PROTEASE"/>
    <property type="match status" value="1"/>
</dbReference>
<dbReference type="PROSITE" id="PS50106">
    <property type="entry name" value="PDZ"/>
    <property type="match status" value="1"/>
</dbReference>
<dbReference type="Pfam" id="PF03572">
    <property type="entry name" value="Peptidase_S41"/>
    <property type="match status" value="1"/>
</dbReference>
<dbReference type="GO" id="GO:0004175">
    <property type="term" value="F:endopeptidase activity"/>
    <property type="evidence" value="ECO:0007669"/>
    <property type="project" value="TreeGrafter"/>
</dbReference>
<accession>A0A516GV61</accession>
<gene>
    <name evidence="2" type="ORF">FNB79_15755</name>
</gene>
<dbReference type="KEGG" id="fop:FNB79_15755"/>
<dbReference type="GO" id="GO:0006508">
    <property type="term" value="P:proteolysis"/>
    <property type="evidence" value="ECO:0007669"/>
    <property type="project" value="UniProtKB-KW"/>
</dbReference>
<dbReference type="InterPro" id="IPR041613">
    <property type="entry name" value="Pept_S41_N"/>
</dbReference>
<dbReference type="EMBL" id="CP041637">
    <property type="protein sequence ID" value="QDO95365.1"/>
    <property type="molecule type" value="Genomic_DNA"/>
</dbReference>
<protein>
    <submittedName>
        <fullName evidence="2">Carboxyl-terminal protease</fullName>
    </submittedName>
</protein>
<dbReference type="Gene3D" id="2.30.42.10">
    <property type="match status" value="1"/>
</dbReference>
<dbReference type="InterPro" id="IPR029045">
    <property type="entry name" value="ClpP/crotonase-like_dom_sf"/>
</dbReference>
<dbReference type="InterPro" id="IPR001478">
    <property type="entry name" value="PDZ"/>
</dbReference>
<name>A0A516GV61_9FLAO</name>
<dbReference type="RefSeq" id="WP_143382271.1">
    <property type="nucleotide sequence ID" value="NZ_CP041637.1"/>
</dbReference>
<feature type="domain" description="PDZ" evidence="1">
    <location>
        <begin position="100"/>
        <end position="189"/>
    </location>
</feature>
<dbReference type="InterPro" id="IPR036034">
    <property type="entry name" value="PDZ_sf"/>
</dbReference>
<dbReference type="SUPFAM" id="SSF50156">
    <property type="entry name" value="PDZ domain-like"/>
    <property type="match status" value="1"/>
</dbReference>
<evidence type="ECO:0000259" key="1">
    <source>
        <dbReference type="PROSITE" id="PS50106"/>
    </source>
</evidence>
<evidence type="ECO:0000313" key="3">
    <source>
        <dbReference type="Proteomes" id="UP000319209"/>
    </source>
</evidence>
<reference evidence="2 3" key="1">
    <citation type="submission" date="2019-07" db="EMBL/GenBank/DDBJ databases">
        <title>Genome sequencing for Formosa sp. PS13.</title>
        <authorList>
            <person name="Park S.-J."/>
        </authorList>
    </citation>
    <scope>NUCLEOTIDE SEQUENCE [LARGE SCALE GENOMIC DNA]</scope>
    <source>
        <strain evidence="2 3">PS13</strain>
    </source>
</reference>
<dbReference type="SMART" id="SM00245">
    <property type="entry name" value="TSPc"/>
    <property type="match status" value="1"/>
</dbReference>
<dbReference type="GO" id="GO:0007165">
    <property type="term" value="P:signal transduction"/>
    <property type="evidence" value="ECO:0007669"/>
    <property type="project" value="TreeGrafter"/>
</dbReference>
<organism evidence="2 3">
    <name type="scientific">Formosa sediminum</name>
    <dbReference type="NCBI Taxonomy" id="2594004"/>
    <lineage>
        <taxon>Bacteria</taxon>
        <taxon>Pseudomonadati</taxon>
        <taxon>Bacteroidota</taxon>
        <taxon>Flavobacteriia</taxon>
        <taxon>Flavobacteriales</taxon>
        <taxon>Flavobacteriaceae</taxon>
        <taxon>Formosa</taxon>
    </lineage>
</organism>
<evidence type="ECO:0000313" key="2">
    <source>
        <dbReference type="EMBL" id="QDO95365.1"/>
    </source>
</evidence>
<keyword evidence="3" id="KW-1185">Reference proteome</keyword>
<proteinExistence type="predicted"/>
<dbReference type="Pfam" id="PF18294">
    <property type="entry name" value="Pept_S41_N"/>
    <property type="match status" value="1"/>
</dbReference>
<dbReference type="Gene3D" id="3.90.226.10">
    <property type="entry name" value="2-enoyl-CoA Hydratase, Chain A, domain 1"/>
    <property type="match status" value="1"/>
</dbReference>
<keyword evidence="2" id="KW-0378">Hydrolase</keyword>
<dbReference type="Proteomes" id="UP000319209">
    <property type="component" value="Chromosome"/>
</dbReference>
<keyword evidence="2" id="KW-0645">Protease</keyword>